<dbReference type="PANTHER" id="PTHR35333:SF3">
    <property type="entry name" value="BETA-LACTAMASE-TYPE TRANSPEPTIDASE FOLD CONTAINING PROTEIN"/>
    <property type="match status" value="1"/>
</dbReference>
<dbReference type="Pfam" id="PF13354">
    <property type="entry name" value="Beta-lactamase2"/>
    <property type="match status" value="1"/>
</dbReference>
<name>A0A918VDX2_9FLAO</name>
<gene>
    <name evidence="5" type="ORF">GCM10007028_30950</name>
</gene>
<dbReference type="Gene3D" id="3.40.710.10">
    <property type="entry name" value="DD-peptidase/beta-lactamase superfamily"/>
    <property type="match status" value="1"/>
</dbReference>
<dbReference type="GO" id="GO:0030655">
    <property type="term" value="P:beta-lactam antibiotic catabolic process"/>
    <property type="evidence" value="ECO:0007669"/>
    <property type="project" value="InterPro"/>
</dbReference>
<evidence type="ECO:0000256" key="1">
    <source>
        <dbReference type="ARBA" id="ARBA00001526"/>
    </source>
</evidence>
<dbReference type="InterPro" id="IPR000871">
    <property type="entry name" value="Beta-lactam_class-A"/>
</dbReference>
<dbReference type="InterPro" id="IPR045155">
    <property type="entry name" value="Beta-lactam_cat"/>
</dbReference>
<dbReference type="EMBL" id="BMWZ01000008">
    <property type="protein sequence ID" value="GGZ90450.1"/>
    <property type="molecule type" value="Genomic_DNA"/>
</dbReference>
<dbReference type="PANTHER" id="PTHR35333">
    <property type="entry name" value="BETA-LACTAMASE"/>
    <property type="match status" value="1"/>
</dbReference>
<comment type="catalytic activity">
    <reaction evidence="1">
        <text>a beta-lactam + H2O = a substituted beta-amino acid</text>
        <dbReference type="Rhea" id="RHEA:20401"/>
        <dbReference type="ChEBI" id="CHEBI:15377"/>
        <dbReference type="ChEBI" id="CHEBI:35627"/>
        <dbReference type="ChEBI" id="CHEBI:140347"/>
        <dbReference type="EC" id="3.5.2.6"/>
    </reaction>
</comment>
<dbReference type="GO" id="GO:0046677">
    <property type="term" value="P:response to antibiotic"/>
    <property type="evidence" value="ECO:0007669"/>
    <property type="project" value="InterPro"/>
</dbReference>
<feature type="domain" description="Beta-lactamase class A catalytic" evidence="4">
    <location>
        <begin position="110"/>
        <end position="259"/>
    </location>
</feature>
<dbReference type="GO" id="GO:0008800">
    <property type="term" value="F:beta-lactamase activity"/>
    <property type="evidence" value="ECO:0007669"/>
    <property type="project" value="UniProtKB-EC"/>
</dbReference>
<dbReference type="EC" id="3.5.2.6" evidence="3"/>
<evidence type="ECO:0000256" key="3">
    <source>
        <dbReference type="ARBA" id="ARBA00012865"/>
    </source>
</evidence>
<keyword evidence="6" id="KW-1185">Reference proteome</keyword>
<evidence type="ECO:0000259" key="4">
    <source>
        <dbReference type="Pfam" id="PF13354"/>
    </source>
</evidence>
<proteinExistence type="inferred from homology"/>
<sequence length="289" mass="32678">MFVYVAKAQPELPLKNQVFSPLNTHKSTALQQHLQEELFANPKWKKLLDTKKMTIAVVDLKDSSHVKYAGINDDYMMYSASLPKIAILFAVMHAIENNEVADTERLKADLRLMISKSSNSAATKMIDLVGYEKIDDVLQRSEIPLYNKDTGGGLWVGKRYASSGRRYPDPLKGLSHAATAYQAANFYYLIVYGELINYARSKEMLDILKDPKLNHKLVNTISSIAPNATLYRKSGTWKNYHADSILVWGPDRRYILVVLIEDAQGEQIIRNVVKPVELAIERSKSVNSE</sequence>
<dbReference type="SUPFAM" id="SSF56601">
    <property type="entry name" value="beta-lactamase/transpeptidase-like"/>
    <property type="match status" value="1"/>
</dbReference>
<reference evidence="5" key="1">
    <citation type="journal article" date="2014" name="Int. J. Syst. Evol. Microbiol.">
        <title>Complete genome sequence of Corynebacterium casei LMG S-19264T (=DSM 44701T), isolated from a smear-ripened cheese.</title>
        <authorList>
            <consortium name="US DOE Joint Genome Institute (JGI-PGF)"/>
            <person name="Walter F."/>
            <person name="Albersmeier A."/>
            <person name="Kalinowski J."/>
            <person name="Ruckert C."/>
        </authorList>
    </citation>
    <scope>NUCLEOTIDE SEQUENCE</scope>
    <source>
        <strain evidence="5">KCTC 12710</strain>
    </source>
</reference>
<dbReference type="Proteomes" id="UP000636004">
    <property type="component" value="Unassembled WGS sequence"/>
</dbReference>
<reference evidence="5" key="2">
    <citation type="submission" date="2020-09" db="EMBL/GenBank/DDBJ databases">
        <authorList>
            <person name="Sun Q."/>
            <person name="Kim S."/>
        </authorList>
    </citation>
    <scope>NUCLEOTIDE SEQUENCE</scope>
    <source>
        <strain evidence="5">KCTC 12710</strain>
    </source>
</reference>
<dbReference type="AlphaFoldDB" id="A0A918VDX2"/>
<comment type="similarity">
    <text evidence="2">Belongs to the class-A beta-lactamase family.</text>
</comment>
<comment type="caution">
    <text evidence="5">The sequence shown here is derived from an EMBL/GenBank/DDBJ whole genome shotgun (WGS) entry which is preliminary data.</text>
</comment>
<organism evidence="5 6">
    <name type="scientific">Algibacter mikhailovii</name>
    <dbReference type="NCBI Taxonomy" id="425498"/>
    <lineage>
        <taxon>Bacteria</taxon>
        <taxon>Pseudomonadati</taxon>
        <taxon>Bacteroidota</taxon>
        <taxon>Flavobacteriia</taxon>
        <taxon>Flavobacteriales</taxon>
        <taxon>Flavobacteriaceae</taxon>
        <taxon>Algibacter</taxon>
    </lineage>
</organism>
<protein>
    <recommendedName>
        <fullName evidence="3">beta-lactamase</fullName>
        <ecNumber evidence="3">3.5.2.6</ecNumber>
    </recommendedName>
</protein>
<evidence type="ECO:0000256" key="2">
    <source>
        <dbReference type="ARBA" id="ARBA00009009"/>
    </source>
</evidence>
<evidence type="ECO:0000313" key="5">
    <source>
        <dbReference type="EMBL" id="GGZ90450.1"/>
    </source>
</evidence>
<dbReference type="InterPro" id="IPR012338">
    <property type="entry name" value="Beta-lactam/transpept-like"/>
</dbReference>
<accession>A0A918VDX2</accession>
<evidence type="ECO:0000313" key="6">
    <source>
        <dbReference type="Proteomes" id="UP000636004"/>
    </source>
</evidence>